<sequence length="252" mass="29055">MFNSFLTQIGQRSMNSVMNTFQPAAHGMTAALGTAINQPAQRYFHAAMNTPSLMEMSHPSMMQSASQFQLQANPVVAKKMSASQSRIEKRKQLKKQGPKRPSSAYFLFSMAVREELVRQYPDAKVPELSKLASAKWKEMSEDDKKPFHEKFKVNWEKYRVARKEYEASLPPKRPSGPFIQFTQEVRPKIISENPDKDLIEITKLIGEKWRSLSQSDKQAYTDTYKRKLKEWEEHYPEEPKGLETTAKIESST</sequence>
<dbReference type="Proteomes" id="UP000190274">
    <property type="component" value="Chromosome G"/>
</dbReference>
<feature type="domain" description="HMG box" evidence="4">
    <location>
        <begin position="171"/>
        <end position="239"/>
    </location>
</feature>
<dbReference type="PANTHER" id="PTHR48112">
    <property type="entry name" value="HIGH MOBILITY GROUP PROTEIN DSP1"/>
    <property type="match status" value="1"/>
</dbReference>
<gene>
    <name evidence="5" type="ORF">LADA_0G11980G</name>
</gene>
<dbReference type="PANTHER" id="PTHR48112:SF22">
    <property type="entry name" value="MITOCHONDRIAL TRANSCRIPTION FACTOR A, ISOFORM B"/>
    <property type="match status" value="1"/>
</dbReference>
<feature type="DNA-binding region" description="HMG box" evidence="2">
    <location>
        <begin position="171"/>
        <end position="239"/>
    </location>
</feature>
<feature type="compositionally biased region" description="Basic residues" evidence="3">
    <location>
        <begin position="88"/>
        <end position="98"/>
    </location>
</feature>
<dbReference type="AlphaFoldDB" id="A0A1G4JVD4"/>
<dbReference type="InterPro" id="IPR050342">
    <property type="entry name" value="HMGB"/>
</dbReference>
<evidence type="ECO:0000256" key="2">
    <source>
        <dbReference type="PROSITE-ProRule" id="PRU00267"/>
    </source>
</evidence>
<dbReference type="EMBL" id="LT598457">
    <property type="protein sequence ID" value="SCU94874.1"/>
    <property type="molecule type" value="Genomic_DNA"/>
</dbReference>
<dbReference type="InterPro" id="IPR036910">
    <property type="entry name" value="HMG_box_dom_sf"/>
</dbReference>
<keyword evidence="2" id="KW-0539">Nucleus</keyword>
<accession>A0A1G4JVD4</accession>
<dbReference type="Pfam" id="PF00505">
    <property type="entry name" value="HMG_box"/>
    <property type="match status" value="2"/>
</dbReference>
<organism evidence="5 6">
    <name type="scientific">Lachancea dasiensis</name>
    <dbReference type="NCBI Taxonomy" id="1072105"/>
    <lineage>
        <taxon>Eukaryota</taxon>
        <taxon>Fungi</taxon>
        <taxon>Dikarya</taxon>
        <taxon>Ascomycota</taxon>
        <taxon>Saccharomycotina</taxon>
        <taxon>Saccharomycetes</taxon>
        <taxon>Saccharomycetales</taxon>
        <taxon>Saccharomycetaceae</taxon>
        <taxon>Lachancea</taxon>
    </lineage>
</organism>
<dbReference type="InterPro" id="IPR009071">
    <property type="entry name" value="HMG_box_dom"/>
</dbReference>
<feature type="domain" description="HMG box" evidence="4">
    <location>
        <begin position="98"/>
        <end position="166"/>
    </location>
</feature>
<keyword evidence="1 2" id="KW-0238">DNA-binding</keyword>
<dbReference type="SUPFAM" id="SSF47095">
    <property type="entry name" value="HMG-box"/>
    <property type="match status" value="2"/>
</dbReference>
<feature type="DNA-binding region" description="HMG box" evidence="2">
    <location>
        <begin position="98"/>
        <end position="166"/>
    </location>
</feature>
<dbReference type="GO" id="GO:0005634">
    <property type="term" value="C:nucleus"/>
    <property type="evidence" value="ECO:0007669"/>
    <property type="project" value="UniProtKB-UniRule"/>
</dbReference>
<name>A0A1G4JVD4_9SACH</name>
<evidence type="ECO:0000313" key="5">
    <source>
        <dbReference type="EMBL" id="SCU94874.1"/>
    </source>
</evidence>
<dbReference type="OrthoDB" id="5550281at2759"/>
<dbReference type="PROSITE" id="PS50118">
    <property type="entry name" value="HMG_BOX_2"/>
    <property type="match status" value="2"/>
</dbReference>
<feature type="region of interest" description="Disordered" evidence="3">
    <location>
        <begin position="81"/>
        <end position="100"/>
    </location>
</feature>
<protein>
    <submittedName>
        <fullName evidence="5">LADA_0G11980g1_1</fullName>
    </submittedName>
</protein>
<dbReference type="SMART" id="SM00398">
    <property type="entry name" value="HMG"/>
    <property type="match status" value="2"/>
</dbReference>
<dbReference type="GO" id="GO:0003677">
    <property type="term" value="F:DNA binding"/>
    <property type="evidence" value="ECO:0007669"/>
    <property type="project" value="UniProtKB-UniRule"/>
</dbReference>
<evidence type="ECO:0000256" key="3">
    <source>
        <dbReference type="SAM" id="MobiDB-lite"/>
    </source>
</evidence>
<reference evidence="6" key="1">
    <citation type="submission" date="2016-03" db="EMBL/GenBank/DDBJ databases">
        <authorList>
            <person name="Devillers H."/>
        </authorList>
    </citation>
    <scope>NUCLEOTIDE SEQUENCE [LARGE SCALE GENOMIC DNA]</scope>
</reference>
<proteinExistence type="predicted"/>
<evidence type="ECO:0000256" key="1">
    <source>
        <dbReference type="ARBA" id="ARBA00023125"/>
    </source>
</evidence>
<dbReference type="Gene3D" id="1.10.30.10">
    <property type="entry name" value="High mobility group box domain"/>
    <property type="match status" value="2"/>
</dbReference>
<evidence type="ECO:0000259" key="4">
    <source>
        <dbReference type="PROSITE" id="PS50118"/>
    </source>
</evidence>
<keyword evidence="6" id="KW-1185">Reference proteome</keyword>
<evidence type="ECO:0000313" key="6">
    <source>
        <dbReference type="Proteomes" id="UP000190274"/>
    </source>
</evidence>
<dbReference type="CDD" id="cd22012">
    <property type="entry name" value="HMG-box_ABF2_IXR1-like_rpt2"/>
    <property type="match status" value="1"/>
</dbReference>
<dbReference type="STRING" id="1266660.A0A1G4JVD4"/>